<dbReference type="InterPro" id="IPR051703">
    <property type="entry name" value="NF-kappa-B_Signaling_Reg"/>
</dbReference>
<dbReference type="Proteomes" id="UP001347796">
    <property type="component" value="Unassembled WGS sequence"/>
</dbReference>
<evidence type="ECO:0000259" key="1">
    <source>
        <dbReference type="Pfam" id="PF09588"/>
    </source>
</evidence>
<dbReference type="Pfam" id="PF09588">
    <property type="entry name" value="YqaJ"/>
    <property type="match status" value="1"/>
</dbReference>
<organism evidence="2 3">
    <name type="scientific">Patella caerulea</name>
    <name type="common">Rayed Mediterranean limpet</name>
    <dbReference type="NCBI Taxonomy" id="87958"/>
    <lineage>
        <taxon>Eukaryota</taxon>
        <taxon>Metazoa</taxon>
        <taxon>Spiralia</taxon>
        <taxon>Lophotrochozoa</taxon>
        <taxon>Mollusca</taxon>
        <taxon>Gastropoda</taxon>
        <taxon>Patellogastropoda</taxon>
        <taxon>Patelloidea</taxon>
        <taxon>Patellidae</taxon>
        <taxon>Patella</taxon>
    </lineage>
</organism>
<accession>A0AAN8JVR2</accession>
<dbReference type="InterPro" id="IPR011604">
    <property type="entry name" value="PDDEXK-like_dom_sf"/>
</dbReference>
<sequence>MFKCINDNSFNFNFDSYLHVLSTDKLDQFEFYNSSINISLNVCKDIEVKTRLQSKNSFWFAQREYRLTSSNFGTFCKLRESTDPMKTFLQKKLYFTSPSVRHSLENESLAFAKYVEKVNDVTHCPVGLVIHPDLPFIGASPDRLVYNSNSKELKLIEIKCPYSFHSKKTKIFQHVDLNTFILKRQADGTLALKDTHNYFYQIQGQLTLRTAKELKGAQPG</sequence>
<dbReference type="GO" id="GO:0006281">
    <property type="term" value="P:DNA repair"/>
    <property type="evidence" value="ECO:0007669"/>
    <property type="project" value="UniProtKB-ARBA"/>
</dbReference>
<keyword evidence="3" id="KW-1185">Reference proteome</keyword>
<dbReference type="Gene3D" id="3.90.320.10">
    <property type="match status" value="1"/>
</dbReference>
<dbReference type="CDD" id="cd22343">
    <property type="entry name" value="PDDEXK_lambda_exonuclease-like"/>
    <property type="match status" value="1"/>
</dbReference>
<name>A0AAN8JVR2_PATCE</name>
<reference evidence="2 3" key="1">
    <citation type="submission" date="2024-01" db="EMBL/GenBank/DDBJ databases">
        <title>The genome of the rayed Mediterranean limpet Patella caerulea (Linnaeus, 1758).</title>
        <authorList>
            <person name="Anh-Thu Weber A."/>
            <person name="Halstead-Nussloch G."/>
        </authorList>
    </citation>
    <scope>NUCLEOTIDE SEQUENCE [LARGE SCALE GENOMIC DNA]</scope>
    <source>
        <strain evidence="2">AATW-2023a</strain>
        <tissue evidence="2">Whole specimen</tissue>
    </source>
</reference>
<dbReference type="SUPFAM" id="SSF52980">
    <property type="entry name" value="Restriction endonuclease-like"/>
    <property type="match status" value="1"/>
</dbReference>
<feature type="domain" description="YqaJ viral recombinase" evidence="1">
    <location>
        <begin position="59"/>
        <end position="207"/>
    </location>
</feature>
<dbReference type="PANTHER" id="PTHR46609">
    <property type="entry name" value="EXONUCLEASE, PHAGE-TYPE/RECB, C-TERMINAL DOMAIN-CONTAINING PROTEIN"/>
    <property type="match status" value="1"/>
</dbReference>
<protein>
    <recommendedName>
        <fullName evidence="1">YqaJ viral recombinase domain-containing protein</fullName>
    </recommendedName>
</protein>
<dbReference type="PANTHER" id="PTHR46609:SF8">
    <property type="entry name" value="YQAJ VIRAL RECOMBINASE DOMAIN-CONTAINING PROTEIN"/>
    <property type="match status" value="1"/>
</dbReference>
<dbReference type="EMBL" id="JAZGQO010000007">
    <property type="protein sequence ID" value="KAK6181788.1"/>
    <property type="molecule type" value="Genomic_DNA"/>
</dbReference>
<dbReference type="InterPro" id="IPR011335">
    <property type="entry name" value="Restrct_endonuc-II-like"/>
</dbReference>
<evidence type="ECO:0000313" key="2">
    <source>
        <dbReference type="EMBL" id="KAK6181788.1"/>
    </source>
</evidence>
<gene>
    <name evidence="2" type="ORF">SNE40_009573</name>
</gene>
<dbReference type="AlphaFoldDB" id="A0AAN8JVR2"/>
<comment type="caution">
    <text evidence="2">The sequence shown here is derived from an EMBL/GenBank/DDBJ whole genome shotgun (WGS) entry which is preliminary data.</text>
</comment>
<proteinExistence type="predicted"/>
<dbReference type="InterPro" id="IPR019080">
    <property type="entry name" value="YqaJ_viral_recombinase"/>
</dbReference>
<evidence type="ECO:0000313" key="3">
    <source>
        <dbReference type="Proteomes" id="UP001347796"/>
    </source>
</evidence>